<dbReference type="Proteomes" id="UP000307074">
    <property type="component" value="Chromosome"/>
</dbReference>
<keyword evidence="1" id="KW-0489">Methyltransferase</keyword>
<organism evidence="1 2">
    <name type="scientific">Levilactobacillus brevis</name>
    <name type="common">Lactobacillus brevis</name>
    <dbReference type="NCBI Taxonomy" id="1580"/>
    <lineage>
        <taxon>Bacteria</taxon>
        <taxon>Bacillati</taxon>
        <taxon>Bacillota</taxon>
        <taxon>Bacilli</taxon>
        <taxon>Lactobacillales</taxon>
        <taxon>Lactobacillaceae</taxon>
        <taxon>Levilactobacillus</taxon>
    </lineage>
</organism>
<reference evidence="1 2" key="1">
    <citation type="submission" date="2018-07" db="EMBL/GenBank/DDBJ databases">
        <authorList>
            <person name="Feyereisen M."/>
        </authorList>
    </citation>
    <scope>NUCLEOTIDE SEQUENCE [LARGE SCALE GENOMIC DNA]</scope>
    <source>
        <strain evidence="1 2">UCCLBBS449</strain>
    </source>
</reference>
<sequence length="45" mass="5460">MQTDREKYNSKVESNTAFLNELKLKLPEFFNKRNQFDFDKADCKK</sequence>
<name>A0A5B7XVS5_LEVBR</name>
<keyword evidence="1" id="KW-0808">Transferase</keyword>
<gene>
    <name evidence="1" type="ORF">UCCLBBS449_0035</name>
</gene>
<evidence type="ECO:0000313" key="1">
    <source>
        <dbReference type="EMBL" id="QCZ52037.1"/>
    </source>
</evidence>
<evidence type="ECO:0000313" key="2">
    <source>
        <dbReference type="Proteomes" id="UP000307074"/>
    </source>
</evidence>
<accession>A0A5B7XVS5</accession>
<proteinExistence type="predicted"/>
<dbReference type="GO" id="GO:0008168">
    <property type="term" value="F:methyltransferase activity"/>
    <property type="evidence" value="ECO:0007669"/>
    <property type="project" value="UniProtKB-KW"/>
</dbReference>
<protein>
    <submittedName>
        <fullName evidence="1">DNA methylase</fullName>
    </submittedName>
</protein>
<dbReference type="AlphaFoldDB" id="A0A5B7XVS5"/>
<dbReference type="GO" id="GO:0032259">
    <property type="term" value="P:methylation"/>
    <property type="evidence" value="ECO:0007669"/>
    <property type="project" value="UniProtKB-KW"/>
</dbReference>
<dbReference type="EMBL" id="CP031198">
    <property type="protein sequence ID" value="QCZ52037.1"/>
    <property type="molecule type" value="Genomic_DNA"/>
</dbReference>